<dbReference type="PROSITE" id="PS50088">
    <property type="entry name" value="ANK_REPEAT"/>
    <property type="match status" value="1"/>
</dbReference>
<dbReference type="EMBL" id="MNBE01000503">
    <property type="protein sequence ID" value="OKP09549.1"/>
    <property type="molecule type" value="Genomic_DNA"/>
</dbReference>
<accession>A0A1Q5UAQ3</accession>
<dbReference type="PROSITE" id="PS50297">
    <property type="entry name" value="ANK_REP_REGION"/>
    <property type="match status" value="1"/>
</dbReference>
<dbReference type="InterPro" id="IPR002110">
    <property type="entry name" value="Ankyrin_rpt"/>
</dbReference>
<feature type="repeat" description="ANK" evidence="1">
    <location>
        <begin position="48"/>
        <end position="71"/>
    </location>
</feature>
<dbReference type="AlphaFoldDB" id="A0A1Q5UAQ3"/>
<proteinExistence type="predicted"/>
<keyword evidence="1" id="KW-0040">ANK repeat</keyword>
<evidence type="ECO:0000313" key="2">
    <source>
        <dbReference type="EMBL" id="OKP09549.1"/>
    </source>
</evidence>
<protein>
    <submittedName>
        <fullName evidence="2">Uncharacterized protein</fullName>
    </submittedName>
</protein>
<keyword evidence="3" id="KW-1185">Reference proteome</keyword>
<comment type="caution">
    <text evidence="2">The sequence shown here is derived from an EMBL/GenBank/DDBJ whole genome shotgun (WGS) entry which is preliminary data.</text>
</comment>
<dbReference type="Proteomes" id="UP000186955">
    <property type="component" value="Unassembled WGS sequence"/>
</dbReference>
<dbReference type="InterPro" id="IPR036770">
    <property type="entry name" value="Ankyrin_rpt-contain_sf"/>
</dbReference>
<name>A0A1Q5UAQ3_9EURO</name>
<evidence type="ECO:0000256" key="1">
    <source>
        <dbReference type="PROSITE-ProRule" id="PRU00023"/>
    </source>
</evidence>
<reference evidence="2 3" key="1">
    <citation type="submission" date="2016-10" db="EMBL/GenBank/DDBJ databases">
        <title>Genome sequence of the ascomycete fungus Penicillium subrubescens.</title>
        <authorList>
            <person name="De Vries R.P."/>
            <person name="Peng M."/>
            <person name="Dilokpimol A."/>
            <person name="Hilden K."/>
            <person name="Makela M.R."/>
            <person name="Grigoriev I."/>
            <person name="Riley R."/>
            <person name="Granchi Z."/>
        </authorList>
    </citation>
    <scope>NUCLEOTIDE SEQUENCE [LARGE SCALE GENOMIC DNA]</scope>
    <source>
        <strain evidence="2 3">CBS 132785</strain>
    </source>
</reference>
<dbReference type="Gene3D" id="1.25.40.20">
    <property type="entry name" value="Ankyrin repeat-containing domain"/>
    <property type="match status" value="1"/>
</dbReference>
<evidence type="ECO:0000313" key="3">
    <source>
        <dbReference type="Proteomes" id="UP000186955"/>
    </source>
</evidence>
<dbReference type="SUPFAM" id="SSF48403">
    <property type="entry name" value="Ankyrin repeat"/>
    <property type="match status" value="1"/>
</dbReference>
<dbReference type="STRING" id="1316194.A0A1Q5UAQ3"/>
<dbReference type="Pfam" id="PF12796">
    <property type="entry name" value="Ank_2"/>
    <property type="match status" value="1"/>
</dbReference>
<sequence length="163" mass="18332">MLESLLQIAAQHPPVQHSVPEQQSPALSSQGRAELMLLYGADANTFLQGKTPLMRAIQHGSMDVLELLLSHKRINIRIQDREGENAMTYAVNYGTCAGKENLFKPLLDITIRGENGRTVLPVATCTCHIQLFHWLWIPFNGLRAKGGRGYGLKDWIRRTKSQR</sequence>
<dbReference type="SMART" id="SM00248">
    <property type="entry name" value="ANK"/>
    <property type="match status" value="1"/>
</dbReference>
<organism evidence="2 3">
    <name type="scientific">Penicillium subrubescens</name>
    <dbReference type="NCBI Taxonomy" id="1316194"/>
    <lineage>
        <taxon>Eukaryota</taxon>
        <taxon>Fungi</taxon>
        <taxon>Dikarya</taxon>
        <taxon>Ascomycota</taxon>
        <taxon>Pezizomycotina</taxon>
        <taxon>Eurotiomycetes</taxon>
        <taxon>Eurotiomycetidae</taxon>
        <taxon>Eurotiales</taxon>
        <taxon>Aspergillaceae</taxon>
        <taxon>Penicillium</taxon>
    </lineage>
</organism>
<gene>
    <name evidence="2" type="ORF">PENSUB_5113</name>
</gene>